<evidence type="ECO:0000313" key="2">
    <source>
        <dbReference type="EMBL" id="TMM59137.1"/>
    </source>
</evidence>
<name>A0A5S3Q0N2_9FLAO</name>
<protein>
    <recommendedName>
        <fullName evidence="1">Lantibiotic dehydratase N-terminal domain-containing protein</fullName>
    </recommendedName>
</protein>
<feature type="domain" description="Lantibiotic dehydratase N-terminal" evidence="1">
    <location>
        <begin position="45"/>
        <end position="695"/>
    </location>
</feature>
<evidence type="ECO:0000259" key="1">
    <source>
        <dbReference type="Pfam" id="PF04738"/>
    </source>
</evidence>
<dbReference type="RefSeq" id="WP_138657127.1">
    <property type="nucleotide sequence ID" value="NZ_VATY01000001.1"/>
</dbReference>
<evidence type="ECO:0000313" key="3">
    <source>
        <dbReference type="Proteomes" id="UP000310314"/>
    </source>
</evidence>
<dbReference type="Pfam" id="PF04738">
    <property type="entry name" value="Lant_dehydr_N"/>
    <property type="match status" value="1"/>
</dbReference>
<dbReference type="EMBL" id="VATY01000001">
    <property type="protein sequence ID" value="TMM59137.1"/>
    <property type="molecule type" value="Genomic_DNA"/>
</dbReference>
<dbReference type="OrthoDB" id="1273722at2"/>
<sequence>MKVSKNPYSEFSNFVLRTPLLPFEFYKTLTSKKEVTTNELKTACANPVIKEAIFLASPSLLFEMEKWLANDLDSDKEEKLKHSLLKYITRMTTRCTPFGIFAGCATGTLEENTLIKLDSFTGNKRYTRLDMNYLVALSQDLAKNDSIKKQLLFYPNSSLYTSGNEWRYVEYNYINSKRNHYVSAVDNTKYLNAILEKSIGGAKLSDMVPYVADNFQVSFEDAESFLNELVESQILISDLEPSVSGPEFLSQILEILSTLDNTQHHISSLKKIELELHSLDTKFGNDPKKYVRLSEYINTLGTSFEIKYLYQSDMELRPEQCSLSLRHIESIKKGMVLLNKLSATSPSPNLTAFRDSFRERYEDREISLAKALDVEIGIGYLQNQGSGDVNPLVDSLVLPPLNSNKSSNSFNWNENFQILFDKLQESHNRGVDKVVLKDEDFKDASLNWTDLPDTLSTMIELVVENGIEKIVFSGAGGSSAANLLARFGQGNEQIKKTIQEITVCEETMNPDKVIAEIVHLPESRIGNILSRPSLRTYEIPYLAKSVLEREQQLTLDDLFISIRNNKVFLRSKKLNKEVLPRLTNAHNYSFNSLPIYHFLCDLQSSNNRSGIGFTLGPISELRKHLPRVEYENLILHEARWTIEKNEIQSMQKVLGDTNKLLKAAKDFCALNKMQQYVLLVEGDNELLINFKNSSSIRMFVNEIRNRERFVLKEFLYGDNGVLESKEGYYTNQMVVSFFNSKKITNTD</sequence>
<dbReference type="Proteomes" id="UP000310314">
    <property type="component" value="Unassembled WGS sequence"/>
</dbReference>
<dbReference type="AlphaFoldDB" id="A0A5S3Q0N2"/>
<keyword evidence="3" id="KW-1185">Reference proteome</keyword>
<comment type="caution">
    <text evidence="2">The sequence shown here is derived from an EMBL/GenBank/DDBJ whole genome shotgun (WGS) entry which is preliminary data.</text>
</comment>
<dbReference type="InterPro" id="IPR006827">
    <property type="entry name" value="Lant_deHydtase_N"/>
</dbReference>
<reference evidence="2 3" key="1">
    <citation type="submission" date="2019-05" db="EMBL/GenBank/DDBJ databases">
        <authorList>
            <person name="Zhang J.-Y."/>
            <person name="Feg X."/>
            <person name="Du Z.-J."/>
        </authorList>
    </citation>
    <scope>NUCLEOTIDE SEQUENCE [LARGE SCALE GENOMIC DNA]</scope>
    <source>
        <strain evidence="2 3">RZ26</strain>
    </source>
</reference>
<proteinExistence type="predicted"/>
<accession>A0A5S3Q0N2</accession>
<gene>
    <name evidence="2" type="ORF">FEE95_06815</name>
</gene>
<organism evidence="2 3">
    <name type="scientific">Maribacter algarum</name>
    <name type="common">ex Zhang et al. 2020</name>
    <dbReference type="NCBI Taxonomy" id="2578118"/>
    <lineage>
        <taxon>Bacteria</taxon>
        <taxon>Pseudomonadati</taxon>
        <taxon>Bacteroidota</taxon>
        <taxon>Flavobacteriia</taxon>
        <taxon>Flavobacteriales</taxon>
        <taxon>Flavobacteriaceae</taxon>
        <taxon>Maribacter</taxon>
    </lineage>
</organism>